<dbReference type="NCBIfam" id="TIGR03725">
    <property type="entry name" value="T6A_YeaZ"/>
    <property type="match status" value="1"/>
</dbReference>
<evidence type="ECO:0000313" key="9">
    <source>
        <dbReference type="Proteomes" id="UP000190911"/>
    </source>
</evidence>
<sequence length="243" mass="25836">MALNLLALDASSSACSAALYRRDAEGERCLARFAMTPREHTRRLLPMVDEVLADAQLAPSALDAVAFGRGPGSFTGLRIAAGAAQGLAFGLDCPLLGVSTLRALALQAHRQLGVDAIATLIDARMGEVYAAAWRVEGGVPTRVGDEAVIAPERFVLPDAPADRAEESWTGVGSGLSQGPSQGPSLWDAFDEAVKARLAQRVPEFEPRAEEMAWLAAHDFDAGLGQPAHLVQPVYLRNQVAWKK</sequence>
<organism evidence="8 9">
    <name type="scientific">Vreelandella subglaciescola</name>
    <dbReference type="NCBI Taxonomy" id="29571"/>
    <lineage>
        <taxon>Bacteria</taxon>
        <taxon>Pseudomonadati</taxon>
        <taxon>Pseudomonadota</taxon>
        <taxon>Gammaproteobacteria</taxon>
        <taxon>Oceanospirillales</taxon>
        <taxon>Halomonadaceae</taxon>
        <taxon>Vreelandella</taxon>
    </lineage>
</organism>
<comment type="subcellular location">
    <subcellularLocation>
        <location evidence="1">Cytoplasm</location>
    </subcellularLocation>
</comment>
<comment type="similarity">
    <text evidence="2">Belongs to the KAE1 / TsaD family. TsaB subfamily.</text>
</comment>
<dbReference type="InterPro" id="IPR043129">
    <property type="entry name" value="ATPase_NBD"/>
</dbReference>
<dbReference type="RefSeq" id="WP_079553918.1">
    <property type="nucleotide sequence ID" value="NZ_LT670847.1"/>
</dbReference>
<keyword evidence="4" id="KW-0963">Cytoplasm</keyword>
<name>A0A1M7HXR6_9GAMM</name>
<dbReference type="FunFam" id="3.30.420.40:FF:000097">
    <property type="entry name" value="tRNA threonylcarbamoyladenosine biosynthesis protein TsaB"/>
    <property type="match status" value="1"/>
</dbReference>
<reference evidence="8 9" key="1">
    <citation type="submission" date="2016-11" db="EMBL/GenBank/DDBJ databases">
        <authorList>
            <person name="Jaros S."/>
            <person name="Januszkiewicz K."/>
            <person name="Wedrychowicz H."/>
        </authorList>
    </citation>
    <scope>NUCLEOTIDE SEQUENCE [LARGE SCALE GENOMIC DNA]</scope>
    <source>
        <strain evidence="8 9">ACAM 12</strain>
    </source>
</reference>
<accession>A0A1M7HXR6</accession>
<protein>
    <recommendedName>
        <fullName evidence="3">tRNA threonylcarbamoyladenosine biosynthesis protein TsaB</fullName>
    </recommendedName>
    <alternativeName>
        <fullName evidence="6">t(6)A37 threonylcarbamoyladenosine biosynthesis protein TsaB</fullName>
    </alternativeName>
</protein>
<dbReference type="Proteomes" id="UP000190911">
    <property type="component" value="Chromosome I"/>
</dbReference>
<evidence type="ECO:0000256" key="4">
    <source>
        <dbReference type="ARBA" id="ARBA00022490"/>
    </source>
</evidence>
<dbReference type="GO" id="GO:0002949">
    <property type="term" value="P:tRNA threonylcarbamoyladenosine modification"/>
    <property type="evidence" value="ECO:0007669"/>
    <property type="project" value="InterPro"/>
</dbReference>
<dbReference type="GO" id="GO:0005829">
    <property type="term" value="C:cytosol"/>
    <property type="evidence" value="ECO:0007669"/>
    <property type="project" value="TreeGrafter"/>
</dbReference>
<feature type="domain" description="Gcp-like" evidence="7">
    <location>
        <begin position="37"/>
        <end position="241"/>
    </location>
</feature>
<evidence type="ECO:0000256" key="2">
    <source>
        <dbReference type="ARBA" id="ARBA00010493"/>
    </source>
</evidence>
<dbReference type="FunCoup" id="A0A1M7HXR6">
    <property type="interactions" value="405"/>
</dbReference>
<dbReference type="OrthoDB" id="9809995at2"/>
<evidence type="ECO:0000256" key="1">
    <source>
        <dbReference type="ARBA" id="ARBA00004496"/>
    </source>
</evidence>
<dbReference type="InterPro" id="IPR000905">
    <property type="entry name" value="Gcp-like_dom"/>
</dbReference>
<evidence type="ECO:0000256" key="6">
    <source>
        <dbReference type="ARBA" id="ARBA00032446"/>
    </source>
</evidence>
<dbReference type="InterPro" id="IPR022496">
    <property type="entry name" value="T6A_TsaB"/>
</dbReference>
<proteinExistence type="inferred from homology"/>
<dbReference type="PANTHER" id="PTHR11735">
    <property type="entry name" value="TRNA N6-ADENOSINE THREONYLCARBAMOYLTRANSFERASE"/>
    <property type="match status" value="1"/>
</dbReference>
<evidence type="ECO:0000256" key="3">
    <source>
        <dbReference type="ARBA" id="ARBA00019012"/>
    </source>
</evidence>
<dbReference type="AlphaFoldDB" id="A0A1M7HXR6"/>
<dbReference type="CDD" id="cd24032">
    <property type="entry name" value="ASKHA_NBD_TsaB"/>
    <property type="match status" value="1"/>
</dbReference>
<keyword evidence="5" id="KW-0819">tRNA processing</keyword>
<dbReference type="Pfam" id="PF00814">
    <property type="entry name" value="TsaD"/>
    <property type="match status" value="1"/>
</dbReference>
<evidence type="ECO:0000259" key="7">
    <source>
        <dbReference type="Pfam" id="PF00814"/>
    </source>
</evidence>
<dbReference type="PANTHER" id="PTHR11735:SF11">
    <property type="entry name" value="TRNA THREONYLCARBAMOYLADENOSINE BIOSYNTHESIS PROTEIN TSAB"/>
    <property type="match status" value="1"/>
</dbReference>
<dbReference type="Gene3D" id="3.30.420.40">
    <property type="match status" value="2"/>
</dbReference>
<evidence type="ECO:0000256" key="5">
    <source>
        <dbReference type="ARBA" id="ARBA00022694"/>
    </source>
</evidence>
<dbReference type="EMBL" id="LT670847">
    <property type="protein sequence ID" value="SHM32917.1"/>
    <property type="molecule type" value="Genomic_DNA"/>
</dbReference>
<dbReference type="STRING" id="29571.SAMN05878437_2397"/>
<dbReference type="InParanoid" id="A0A1M7HXR6"/>
<dbReference type="SUPFAM" id="SSF53067">
    <property type="entry name" value="Actin-like ATPase domain"/>
    <property type="match status" value="2"/>
</dbReference>
<gene>
    <name evidence="8" type="ORF">SAMN05878437_2397</name>
</gene>
<keyword evidence="9" id="KW-1185">Reference proteome</keyword>
<evidence type="ECO:0000313" key="8">
    <source>
        <dbReference type="EMBL" id="SHM32917.1"/>
    </source>
</evidence>